<dbReference type="InterPro" id="IPR032071">
    <property type="entry name" value="DUF4806"/>
</dbReference>
<reference evidence="2" key="2">
    <citation type="submission" date="2020-05" db="UniProtKB">
        <authorList>
            <consortium name="EnsemblMetazoa"/>
        </authorList>
    </citation>
    <scope>IDENTIFICATION</scope>
    <source>
        <strain evidence="2">CM1001059</strain>
    </source>
</reference>
<dbReference type="VEuPathDB" id="VectorBase:AMEC004041"/>
<name>A0A182TKN1_9DIPT</name>
<dbReference type="EnsemblMetazoa" id="AMEC004041-RA">
    <property type="protein sequence ID" value="AMEC004041-PA"/>
    <property type="gene ID" value="AMEC004041"/>
</dbReference>
<dbReference type="Pfam" id="PF16064">
    <property type="entry name" value="DUF4806"/>
    <property type="match status" value="1"/>
</dbReference>
<sequence length="315" mass="36301">MEYDSEDTMIEFIKVECGTNQDGDPFISNVEIDDNELFQDGMFEEVSVRKKPHTKQTPNIEDKTGRNRATLREKVPFKSTTPSTATNCTEAPAANESLISLFSKTDQRLLGIETSLLEINGKLDTIGDQFQSILNNADSTEQRKPMYVDIDFEKIDSLEQLETFNDELAKPEYEEKIRHWLESNIIEMLCDNRMSDAIDMLFTRRFLTCCSWTGIGKGAQKIAMMQMTNVTKLFQRIGTTSLTVVNNKRVAIFFMKKLKNATKRAQIFYRYTKLRCNRVPCLLLYTQVSVARCVLLPQLRHPSYGVNERQHDLFL</sequence>
<evidence type="ECO:0000313" key="2">
    <source>
        <dbReference type="EnsemblMetazoa" id="AMEC004041-PA"/>
    </source>
</evidence>
<reference evidence="3" key="1">
    <citation type="submission" date="2014-01" db="EMBL/GenBank/DDBJ databases">
        <title>The Genome Sequence of Anopheles melas CM1001059_A (V2).</title>
        <authorList>
            <consortium name="The Broad Institute Genomics Platform"/>
            <person name="Neafsey D.E."/>
            <person name="Besansky N."/>
            <person name="Howell P."/>
            <person name="Walton C."/>
            <person name="Young S.K."/>
            <person name="Zeng Q."/>
            <person name="Gargeya S."/>
            <person name="Fitzgerald M."/>
            <person name="Haas B."/>
            <person name="Abouelleil A."/>
            <person name="Allen A.W."/>
            <person name="Alvarado L."/>
            <person name="Arachchi H.M."/>
            <person name="Berlin A.M."/>
            <person name="Chapman S.B."/>
            <person name="Gainer-Dewar J."/>
            <person name="Goldberg J."/>
            <person name="Griggs A."/>
            <person name="Gujja S."/>
            <person name="Hansen M."/>
            <person name="Howarth C."/>
            <person name="Imamovic A."/>
            <person name="Ireland A."/>
            <person name="Larimer J."/>
            <person name="McCowan C."/>
            <person name="Murphy C."/>
            <person name="Pearson M."/>
            <person name="Poon T.W."/>
            <person name="Priest M."/>
            <person name="Roberts A."/>
            <person name="Saif S."/>
            <person name="Shea T."/>
            <person name="Sisk P."/>
            <person name="Sykes S."/>
            <person name="Wortman J."/>
            <person name="Nusbaum C."/>
            <person name="Birren B."/>
        </authorList>
    </citation>
    <scope>NUCLEOTIDE SEQUENCE [LARGE SCALE GENOMIC DNA]</scope>
    <source>
        <strain evidence="3">CM1001059</strain>
    </source>
</reference>
<dbReference type="STRING" id="34690.A0A182TKN1"/>
<evidence type="ECO:0000259" key="1">
    <source>
        <dbReference type="Pfam" id="PF16064"/>
    </source>
</evidence>
<keyword evidence="3" id="KW-1185">Reference proteome</keyword>
<dbReference type="AlphaFoldDB" id="A0A182TKN1"/>
<evidence type="ECO:0000313" key="3">
    <source>
        <dbReference type="Proteomes" id="UP000075902"/>
    </source>
</evidence>
<protein>
    <submittedName>
        <fullName evidence="2">DUF4806 domain-containing protein</fullName>
    </submittedName>
</protein>
<feature type="domain" description="DUF4806" evidence="1">
    <location>
        <begin position="151"/>
        <end position="236"/>
    </location>
</feature>
<organism evidence="2 3">
    <name type="scientific">Anopheles melas</name>
    <dbReference type="NCBI Taxonomy" id="34690"/>
    <lineage>
        <taxon>Eukaryota</taxon>
        <taxon>Metazoa</taxon>
        <taxon>Ecdysozoa</taxon>
        <taxon>Arthropoda</taxon>
        <taxon>Hexapoda</taxon>
        <taxon>Insecta</taxon>
        <taxon>Pterygota</taxon>
        <taxon>Neoptera</taxon>
        <taxon>Endopterygota</taxon>
        <taxon>Diptera</taxon>
        <taxon>Nematocera</taxon>
        <taxon>Culicoidea</taxon>
        <taxon>Culicidae</taxon>
        <taxon>Anophelinae</taxon>
        <taxon>Anopheles</taxon>
    </lineage>
</organism>
<proteinExistence type="predicted"/>
<dbReference type="Proteomes" id="UP000075902">
    <property type="component" value="Unassembled WGS sequence"/>
</dbReference>
<accession>A0A182TKN1</accession>